<comment type="caution">
    <text evidence="3">The sequence shown here is derived from an EMBL/GenBank/DDBJ whole genome shotgun (WGS) entry which is preliminary data.</text>
</comment>
<gene>
    <name evidence="3" type="ORF">H8K52_06515</name>
</gene>
<evidence type="ECO:0000256" key="1">
    <source>
        <dbReference type="SAM" id="SignalP"/>
    </source>
</evidence>
<evidence type="ECO:0000259" key="2">
    <source>
        <dbReference type="Pfam" id="PF19780"/>
    </source>
</evidence>
<keyword evidence="1" id="KW-0732">Signal</keyword>
<dbReference type="InterPro" id="IPR046232">
    <property type="entry name" value="DUF6265"/>
</dbReference>
<reference evidence="3 4" key="1">
    <citation type="submission" date="2020-08" db="EMBL/GenBank/DDBJ databases">
        <title>Novel species isolated from subtropical streams in China.</title>
        <authorList>
            <person name="Lu H."/>
        </authorList>
    </citation>
    <scope>NUCLEOTIDE SEQUENCE [LARGE SCALE GENOMIC DNA]</scope>
    <source>
        <strain evidence="3 4">KACC 16656</strain>
    </source>
</reference>
<dbReference type="EMBL" id="JACOFW010000005">
    <property type="protein sequence ID" value="MBC3806997.1"/>
    <property type="molecule type" value="Genomic_DNA"/>
</dbReference>
<dbReference type="Pfam" id="PF19780">
    <property type="entry name" value="DUF6265"/>
    <property type="match status" value="1"/>
</dbReference>
<keyword evidence="4" id="KW-1185">Reference proteome</keyword>
<evidence type="ECO:0000313" key="3">
    <source>
        <dbReference type="EMBL" id="MBC3806997.1"/>
    </source>
</evidence>
<name>A0ABR6X2G1_9BURK</name>
<organism evidence="3 4">
    <name type="scientific">Undibacterium seohonense</name>
    <dbReference type="NCBI Taxonomy" id="1344950"/>
    <lineage>
        <taxon>Bacteria</taxon>
        <taxon>Pseudomonadati</taxon>
        <taxon>Pseudomonadota</taxon>
        <taxon>Betaproteobacteria</taxon>
        <taxon>Burkholderiales</taxon>
        <taxon>Oxalobacteraceae</taxon>
        <taxon>Undibacterium</taxon>
    </lineage>
</organism>
<evidence type="ECO:0000313" key="4">
    <source>
        <dbReference type="Proteomes" id="UP000648257"/>
    </source>
</evidence>
<accession>A0ABR6X2G1</accession>
<sequence length="177" mass="19845">MASLRAIIICTALMLCGFLPVHANAQEHARPTVAGIDLQNLRWIVGDWQSSQGKQTIDEHWSLAGDSLLGISRSVEENRSKAVELLLIEKQDNDYLLRLRFFGPAIEKATRGKDQPLRLKVVQADGEKLLCEGIDAETGTTVIYTNLSPLSMIAQIRKIRDGAVVWQEDYVFKRMPQ</sequence>
<protein>
    <recommendedName>
        <fullName evidence="2">DUF6265 domain-containing protein</fullName>
    </recommendedName>
</protein>
<dbReference type="Proteomes" id="UP000648257">
    <property type="component" value="Unassembled WGS sequence"/>
</dbReference>
<feature type="domain" description="DUF6265" evidence="2">
    <location>
        <begin position="43"/>
        <end position="157"/>
    </location>
</feature>
<proteinExistence type="predicted"/>
<feature type="signal peptide" evidence="1">
    <location>
        <begin position="1"/>
        <end position="25"/>
    </location>
</feature>
<dbReference type="RefSeq" id="WP_186922082.1">
    <property type="nucleotide sequence ID" value="NZ_JACOFW010000005.1"/>
</dbReference>
<feature type="chain" id="PRO_5045950418" description="DUF6265 domain-containing protein" evidence="1">
    <location>
        <begin position="26"/>
        <end position="177"/>
    </location>
</feature>